<accession>A0ABR9XCX4</accession>
<evidence type="ECO:0000313" key="6">
    <source>
        <dbReference type="EMBL" id="MBE9665017.1"/>
    </source>
</evidence>
<organism evidence="6 7">
    <name type="scientific">Mucilaginibacter boryungensis</name>
    <dbReference type="NCBI Taxonomy" id="768480"/>
    <lineage>
        <taxon>Bacteria</taxon>
        <taxon>Pseudomonadati</taxon>
        <taxon>Bacteroidota</taxon>
        <taxon>Sphingobacteriia</taxon>
        <taxon>Sphingobacteriales</taxon>
        <taxon>Sphingobacteriaceae</taxon>
        <taxon>Mucilaginibacter</taxon>
    </lineage>
</organism>
<reference evidence="6 7" key="1">
    <citation type="submission" date="2020-10" db="EMBL/GenBank/DDBJ databases">
        <title>Mucilaginibacter mali sp. nov., isolated from rhizosphere soil of apple orchard.</title>
        <authorList>
            <person name="Lee J.-S."/>
            <person name="Kim H.S."/>
            <person name="Kim J.-S."/>
        </authorList>
    </citation>
    <scope>NUCLEOTIDE SEQUENCE [LARGE SCALE GENOMIC DNA]</scope>
    <source>
        <strain evidence="6 7">KCTC 23157</strain>
    </source>
</reference>
<keyword evidence="3 4" id="KW-0326">Glycosidase</keyword>
<dbReference type="RefSeq" id="WP_194104436.1">
    <property type="nucleotide sequence ID" value="NZ_JADFFM010000001.1"/>
</dbReference>
<gene>
    <name evidence="6" type="ORF">IRJ18_01505</name>
</gene>
<name>A0ABR9XCX4_9SPHI</name>
<keyword evidence="2 4" id="KW-0378">Hydrolase</keyword>
<feature type="chain" id="PRO_5045047365" evidence="5">
    <location>
        <begin position="23"/>
        <end position="326"/>
    </location>
</feature>
<evidence type="ECO:0000256" key="4">
    <source>
        <dbReference type="RuleBase" id="RU361187"/>
    </source>
</evidence>
<dbReference type="PANTHER" id="PTHR22925:SF3">
    <property type="entry name" value="GLYCOSYL HYDROLASE FAMILY PROTEIN 43"/>
    <property type="match status" value="1"/>
</dbReference>
<comment type="caution">
    <text evidence="6">The sequence shown here is derived from an EMBL/GenBank/DDBJ whole genome shotgun (WGS) entry which is preliminary data.</text>
</comment>
<dbReference type="Pfam" id="PF04616">
    <property type="entry name" value="Glyco_hydro_43"/>
    <property type="match status" value="1"/>
</dbReference>
<dbReference type="Gene3D" id="2.115.10.20">
    <property type="entry name" value="Glycosyl hydrolase domain, family 43"/>
    <property type="match status" value="1"/>
</dbReference>
<evidence type="ECO:0000256" key="2">
    <source>
        <dbReference type="ARBA" id="ARBA00022801"/>
    </source>
</evidence>
<dbReference type="PANTHER" id="PTHR22925">
    <property type="entry name" value="GLYCOSYL HYDROLASE 43 FAMILY MEMBER"/>
    <property type="match status" value="1"/>
</dbReference>
<dbReference type="SUPFAM" id="SSF75005">
    <property type="entry name" value="Arabinanase/levansucrase/invertase"/>
    <property type="match status" value="1"/>
</dbReference>
<dbReference type="InterPro" id="IPR006710">
    <property type="entry name" value="Glyco_hydro_43"/>
</dbReference>
<proteinExistence type="inferred from homology"/>
<dbReference type="InterPro" id="IPR023296">
    <property type="entry name" value="Glyco_hydro_beta-prop_sf"/>
</dbReference>
<feature type="signal peptide" evidence="5">
    <location>
        <begin position="1"/>
        <end position="22"/>
    </location>
</feature>
<dbReference type="CDD" id="cd18821">
    <property type="entry name" value="GH43_Pc3Gal43A-like"/>
    <property type="match status" value="1"/>
</dbReference>
<dbReference type="Proteomes" id="UP000632774">
    <property type="component" value="Unassembled WGS sequence"/>
</dbReference>
<dbReference type="EMBL" id="JADFFM010000001">
    <property type="protein sequence ID" value="MBE9665017.1"/>
    <property type="molecule type" value="Genomic_DNA"/>
</dbReference>
<keyword evidence="7" id="KW-1185">Reference proteome</keyword>
<evidence type="ECO:0000256" key="1">
    <source>
        <dbReference type="ARBA" id="ARBA00009865"/>
    </source>
</evidence>
<keyword evidence="5" id="KW-0732">Signal</keyword>
<evidence type="ECO:0000313" key="7">
    <source>
        <dbReference type="Proteomes" id="UP000632774"/>
    </source>
</evidence>
<protein>
    <submittedName>
        <fullName evidence="6">Family 43 glycosylhydrolase</fullName>
    </submittedName>
</protein>
<evidence type="ECO:0000256" key="3">
    <source>
        <dbReference type="ARBA" id="ARBA00023295"/>
    </source>
</evidence>
<comment type="similarity">
    <text evidence="1 4">Belongs to the glycosyl hydrolase 43 family.</text>
</comment>
<sequence length="326" mass="36978">MHKGKGLALAGAFIIAAFTAFGQAEIRPGEVWPDTKGEHIQAHGGGITKIKDTYYWYGEERRKGLDTNKRYVSCYASKNLADWTFKGDVIQMSDPENLGRKWILERPKVFYNHKTQKYVMYFHLDNAAYKYARVGIAISDRADGEFKFVKSFRPLDHESRDIGQFVDDDGSAYLIFEDRPFGFRIARLADDYLSLEKEICLIPQHMEGGAIVHYKGLYYAIGSALTGWRANPNKYATARSLAGPWSEFKDIAPPETNTYGAQSTLMLKITGSKTTSVIFLGDIWKPKAQWDSRYLWMPLEIGDGKLWLPKPAAFTINVKTGETQIK</sequence>
<evidence type="ECO:0000256" key="5">
    <source>
        <dbReference type="SAM" id="SignalP"/>
    </source>
</evidence>